<evidence type="ECO:0000259" key="4">
    <source>
        <dbReference type="Pfam" id="PF20434"/>
    </source>
</evidence>
<dbReference type="GO" id="GO:0008236">
    <property type="term" value="F:serine-type peptidase activity"/>
    <property type="evidence" value="ECO:0007669"/>
    <property type="project" value="InterPro"/>
</dbReference>
<evidence type="ECO:0000256" key="2">
    <source>
        <dbReference type="SAM" id="SignalP"/>
    </source>
</evidence>
<feature type="domain" description="BD-FAE-like" evidence="4">
    <location>
        <begin position="62"/>
        <end position="167"/>
    </location>
</feature>
<feature type="chain" id="PRO_5017684362" evidence="2">
    <location>
        <begin position="24"/>
        <end position="306"/>
    </location>
</feature>
<gene>
    <name evidence="5" type="ORF">DEP91_03480</name>
</gene>
<dbReference type="Pfam" id="PF20434">
    <property type="entry name" value="BD-FAE"/>
    <property type="match status" value="1"/>
</dbReference>
<dbReference type="Gene3D" id="3.40.50.1820">
    <property type="entry name" value="alpha/beta hydrolase"/>
    <property type="match status" value="1"/>
</dbReference>
<dbReference type="Proteomes" id="UP000262699">
    <property type="component" value="Unassembled WGS sequence"/>
</dbReference>
<evidence type="ECO:0000313" key="5">
    <source>
        <dbReference type="EMBL" id="HCB75220.1"/>
    </source>
</evidence>
<dbReference type="InterPro" id="IPR049492">
    <property type="entry name" value="BD-FAE-like_dom"/>
</dbReference>
<keyword evidence="1 5" id="KW-0378">Hydrolase</keyword>
<organism evidence="5 6">
    <name type="scientific">Sphingomonas bacterium</name>
    <dbReference type="NCBI Taxonomy" id="1895847"/>
    <lineage>
        <taxon>Bacteria</taxon>
        <taxon>Pseudomonadati</taxon>
        <taxon>Pseudomonadota</taxon>
        <taxon>Alphaproteobacteria</taxon>
        <taxon>Sphingomonadales</taxon>
        <taxon>Sphingomonadaceae</taxon>
        <taxon>Sphingomonas</taxon>
    </lineage>
</organism>
<evidence type="ECO:0000256" key="1">
    <source>
        <dbReference type="ARBA" id="ARBA00022801"/>
    </source>
</evidence>
<comment type="caution">
    <text evidence="5">The sequence shown here is derived from an EMBL/GenBank/DDBJ whole genome shotgun (WGS) entry which is preliminary data.</text>
</comment>
<dbReference type="AlphaFoldDB" id="A0A3D0W973"/>
<dbReference type="Pfam" id="PF00326">
    <property type="entry name" value="Peptidase_S9"/>
    <property type="match status" value="1"/>
</dbReference>
<evidence type="ECO:0000259" key="3">
    <source>
        <dbReference type="Pfam" id="PF00326"/>
    </source>
</evidence>
<protein>
    <submittedName>
        <fullName evidence="5">Alpha/beta hydrolase</fullName>
    </submittedName>
</protein>
<feature type="signal peptide" evidence="2">
    <location>
        <begin position="1"/>
        <end position="23"/>
    </location>
</feature>
<dbReference type="InterPro" id="IPR029058">
    <property type="entry name" value="AB_hydrolase_fold"/>
</dbReference>
<evidence type="ECO:0000313" key="6">
    <source>
        <dbReference type="Proteomes" id="UP000262699"/>
    </source>
</evidence>
<dbReference type="PANTHER" id="PTHR48081:SF6">
    <property type="entry name" value="PEPTIDASE S9 PROLYL OLIGOPEPTIDASE CATALYTIC DOMAIN-CONTAINING PROTEIN"/>
    <property type="match status" value="1"/>
</dbReference>
<dbReference type="GO" id="GO:0006508">
    <property type="term" value="P:proteolysis"/>
    <property type="evidence" value="ECO:0007669"/>
    <property type="project" value="InterPro"/>
</dbReference>
<proteinExistence type="predicted"/>
<dbReference type="InterPro" id="IPR001375">
    <property type="entry name" value="Peptidase_S9_cat"/>
</dbReference>
<feature type="domain" description="Peptidase S9 prolyl oligopeptidase catalytic" evidence="3">
    <location>
        <begin position="211"/>
        <end position="282"/>
    </location>
</feature>
<dbReference type="PANTHER" id="PTHR48081">
    <property type="entry name" value="AB HYDROLASE SUPERFAMILY PROTEIN C4A8.06C"/>
    <property type="match status" value="1"/>
</dbReference>
<reference evidence="5 6" key="1">
    <citation type="journal article" date="2018" name="Nat. Biotechnol.">
        <title>A standardized bacterial taxonomy based on genome phylogeny substantially revises the tree of life.</title>
        <authorList>
            <person name="Parks D.H."/>
            <person name="Chuvochina M."/>
            <person name="Waite D.W."/>
            <person name="Rinke C."/>
            <person name="Skarshewski A."/>
            <person name="Chaumeil P.A."/>
            <person name="Hugenholtz P."/>
        </authorList>
    </citation>
    <scope>NUCLEOTIDE SEQUENCE [LARGE SCALE GENOMIC DNA]</scope>
    <source>
        <strain evidence="5">UBA9015</strain>
    </source>
</reference>
<accession>A0A3D0W973</accession>
<dbReference type="EMBL" id="DOYJ01000103">
    <property type="protein sequence ID" value="HCB75220.1"/>
    <property type="molecule type" value="Genomic_DNA"/>
</dbReference>
<dbReference type="InterPro" id="IPR050300">
    <property type="entry name" value="GDXG_lipolytic_enzyme"/>
</dbReference>
<sequence length="306" mass="32629">MAGLTHWLAPLLALALIPSAAPAHQTGEAPGEPMLGIETVRLYPGRVPGATGDGPDETPTLTIMRPHRGHENGTAIVVAPGGGYMGLADNLEGRQVADWFASRGMTAFVLKYRVGAKARLPIPFADGHRAVRFVRANAAKYGIDPKRIGMIGFSAGGHLSATVAATGAPGTGDAIDRADSRPDFLVLGYPWLEGMQIGANGRSQYCDFTGVKCDPKQYTQYLPLKSVTARMPPTFIYHTTGDKLVPAMGSLRFYEALQAKGVEAELHVFARGDHGTGLGGYDPALARWPELMEAWLRGLGMLTPPR</sequence>
<name>A0A3D0W973_9SPHN</name>
<keyword evidence="2" id="KW-0732">Signal</keyword>
<dbReference type="SUPFAM" id="SSF53474">
    <property type="entry name" value="alpha/beta-Hydrolases"/>
    <property type="match status" value="1"/>
</dbReference>